<sequence length="304" mass="34082">MLDHQLQIFITVAEKKTFSRAAETLNISQPAISQNIHALEDYYGAKLFERSSKRVELTQAGATLYGYATEILKLHKAAERAVSDLVDLVTGNLTIGASLTVGEYVLPRLLAAYTRRYPDVKFFVTIGNTEFVHEHARDTSIDIGLVEGIVEDPQLKVTNFLNDELILITSKNHPLADSTFIKPEEMAVKFKDTPFLFREEGSGTRLAVEKALKSLKFKPEHVITLGSTQAIKEAVEANLGITMLSKWTLRKELKLGSIKPIRCCDPITRGFYLLQHKEKFQSRATAEFVKLILSEDLTTILTNI</sequence>
<dbReference type="SUPFAM" id="SSF53850">
    <property type="entry name" value="Periplasmic binding protein-like II"/>
    <property type="match status" value="1"/>
</dbReference>
<proteinExistence type="inferred from homology"/>
<dbReference type="CDD" id="cd08420">
    <property type="entry name" value="PBP2_CysL_like"/>
    <property type="match status" value="1"/>
</dbReference>
<evidence type="ECO:0000256" key="4">
    <source>
        <dbReference type="ARBA" id="ARBA00023163"/>
    </source>
</evidence>
<reference evidence="6 7" key="1">
    <citation type="submission" date="2012-01" db="EMBL/GenBank/DDBJ databases">
        <title>Complete sequence of Desulfotomaculum gibsoniae DSM 7213.</title>
        <authorList>
            <consortium name="US DOE Joint Genome Institute"/>
            <person name="Lucas S."/>
            <person name="Han J."/>
            <person name="Lapidus A."/>
            <person name="Cheng J.-F."/>
            <person name="Goodwin L."/>
            <person name="Pitluck S."/>
            <person name="Peters L."/>
            <person name="Ovchinnikova G."/>
            <person name="Teshima H."/>
            <person name="Detter J.C."/>
            <person name="Han C."/>
            <person name="Tapia R."/>
            <person name="Land M."/>
            <person name="Hauser L."/>
            <person name="Kyrpides N."/>
            <person name="Ivanova N."/>
            <person name="Pagani I."/>
            <person name="Parshina S."/>
            <person name="Plugge C."/>
            <person name="Muyzer G."/>
            <person name="Kuever J."/>
            <person name="Ivanova A."/>
            <person name="Nazina T."/>
            <person name="Klenk H.-P."/>
            <person name="Brambilla E."/>
            <person name="Spring S."/>
            <person name="Stams A.F."/>
            <person name="Woyke T."/>
        </authorList>
    </citation>
    <scope>NUCLEOTIDE SEQUENCE [LARGE SCALE GENOMIC DNA]</scope>
    <source>
        <strain evidence="6 7">DSM 7213</strain>
    </source>
</reference>
<dbReference type="AlphaFoldDB" id="R4KNE9"/>
<dbReference type="InterPro" id="IPR036390">
    <property type="entry name" value="WH_DNA-bd_sf"/>
</dbReference>
<dbReference type="KEGG" id="dgi:Desgi_1686"/>
<evidence type="ECO:0000256" key="1">
    <source>
        <dbReference type="ARBA" id="ARBA00009437"/>
    </source>
</evidence>
<name>R4KNE9_9FIRM</name>
<dbReference type="SUPFAM" id="SSF46785">
    <property type="entry name" value="Winged helix' DNA-binding domain"/>
    <property type="match status" value="1"/>
</dbReference>
<evidence type="ECO:0000256" key="3">
    <source>
        <dbReference type="ARBA" id="ARBA00023125"/>
    </source>
</evidence>
<dbReference type="PANTHER" id="PTHR30126:SF39">
    <property type="entry name" value="HTH-TYPE TRANSCRIPTIONAL REGULATOR CYSL"/>
    <property type="match status" value="1"/>
</dbReference>
<evidence type="ECO:0000256" key="2">
    <source>
        <dbReference type="ARBA" id="ARBA00023015"/>
    </source>
</evidence>
<evidence type="ECO:0000313" key="6">
    <source>
        <dbReference type="EMBL" id="AGL01156.1"/>
    </source>
</evidence>
<evidence type="ECO:0000313" key="7">
    <source>
        <dbReference type="Proteomes" id="UP000013520"/>
    </source>
</evidence>
<dbReference type="STRING" id="767817.Desgi_1686"/>
<dbReference type="Pfam" id="PF03466">
    <property type="entry name" value="LysR_substrate"/>
    <property type="match status" value="1"/>
</dbReference>
<feature type="domain" description="HTH lysR-type" evidence="5">
    <location>
        <begin position="1"/>
        <end position="58"/>
    </location>
</feature>
<dbReference type="Proteomes" id="UP000013520">
    <property type="component" value="Chromosome"/>
</dbReference>
<dbReference type="InterPro" id="IPR000847">
    <property type="entry name" value="LysR_HTH_N"/>
</dbReference>
<dbReference type="PANTHER" id="PTHR30126">
    <property type="entry name" value="HTH-TYPE TRANSCRIPTIONAL REGULATOR"/>
    <property type="match status" value="1"/>
</dbReference>
<comment type="similarity">
    <text evidence="1">Belongs to the LysR transcriptional regulatory family.</text>
</comment>
<gene>
    <name evidence="6" type="ORF">Desgi_1686</name>
</gene>
<dbReference type="Gene3D" id="3.40.190.290">
    <property type="match status" value="1"/>
</dbReference>
<dbReference type="InterPro" id="IPR005119">
    <property type="entry name" value="LysR_subst-bd"/>
</dbReference>
<keyword evidence="7" id="KW-1185">Reference proteome</keyword>
<dbReference type="Gene3D" id="1.10.10.10">
    <property type="entry name" value="Winged helix-like DNA-binding domain superfamily/Winged helix DNA-binding domain"/>
    <property type="match status" value="1"/>
</dbReference>
<organism evidence="6 7">
    <name type="scientific">Desulfoscipio gibsoniae DSM 7213</name>
    <dbReference type="NCBI Taxonomy" id="767817"/>
    <lineage>
        <taxon>Bacteria</taxon>
        <taxon>Bacillati</taxon>
        <taxon>Bacillota</taxon>
        <taxon>Clostridia</taxon>
        <taxon>Eubacteriales</taxon>
        <taxon>Desulfallaceae</taxon>
        <taxon>Desulfoscipio</taxon>
    </lineage>
</organism>
<dbReference type="FunFam" id="1.10.10.10:FF:000001">
    <property type="entry name" value="LysR family transcriptional regulator"/>
    <property type="match status" value="1"/>
</dbReference>
<dbReference type="eggNOG" id="COG0583">
    <property type="taxonomic scope" value="Bacteria"/>
</dbReference>
<keyword evidence="3" id="KW-0238">DNA-binding</keyword>
<dbReference type="HOGENOM" id="CLU_3430817_0_0_9"/>
<dbReference type="PROSITE" id="PS50931">
    <property type="entry name" value="HTH_LYSR"/>
    <property type="match status" value="1"/>
</dbReference>
<accession>R4KNE9</accession>
<dbReference type="GO" id="GO:0000976">
    <property type="term" value="F:transcription cis-regulatory region binding"/>
    <property type="evidence" value="ECO:0007669"/>
    <property type="project" value="TreeGrafter"/>
</dbReference>
<keyword evidence="4" id="KW-0804">Transcription</keyword>
<dbReference type="GO" id="GO:0003700">
    <property type="term" value="F:DNA-binding transcription factor activity"/>
    <property type="evidence" value="ECO:0007669"/>
    <property type="project" value="InterPro"/>
</dbReference>
<dbReference type="Pfam" id="PF00126">
    <property type="entry name" value="HTH_1"/>
    <property type="match status" value="1"/>
</dbReference>
<dbReference type="PRINTS" id="PR00039">
    <property type="entry name" value="HTHLYSR"/>
</dbReference>
<dbReference type="InterPro" id="IPR036388">
    <property type="entry name" value="WH-like_DNA-bd_sf"/>
</dbReference>
<dbReference type="EMBL" id="CP003273">
    <property type="protein sequence ID" value="AGL01156.1"/>
    <property type="molecule type" value="Genomic_DNA"/>
</dbReference>
<evidence type="ECO:0000259" key="5">
    <source>
        <dbReference type="PROSITE" id="PS50931"/>
    </source>
</evidence>
<keyword evidence="2" id="KW-0805">Transcription regulation</keyword>
<protein>
    <submittedName>
        <fullName evidence="6">Transcriptional regulator</fullName>
    </submittedName>
</protein>